<keyword evidence="1" id="KW-0812">Transmembrane</keyword>
<dbReference type="STRING" id="34004.SAMN04488021_10479"/>
<proteinExistence type="predicted"/>
<organism evidence="2 3">
    <name type="scientific">Paracoccus aminovorans</name>
    <dbReference type="NCBI Taxonomy" id="34004"/>
    <lineage>
        <taxon>Bacteria</taxon>
        <taxon>Pseudomonadati</taxon>
        <taxon>Pseudomonadota</taxon>
        <taxon>Alphaproteobacteria</taxon>
        <taxon>Rhodobacterales</taxon>
        <taxon>Paracoccaceae</taxon>
        <taxon>Paracoccus</taxon>
    </lineage>
</organism>
<protein>
    <submittedName>
        <fullName evidence="2">Uncharacterized protein</fullName>
    </submittedName>
</protein>
<dbReference type="EMBL" id="FOPU01000004">
    <property type="protein sequence ID" value="SFH25080.1"/>
    <property type="molecule type" value="Genomic_DNA"/>
</dbReference>
<keyword evidence="3" id="KW-1185">Reference proteome</keyword>
<sequence length="112" mass="12966">MRAVPAFHAGHEPQRKPCPMIAFLRLIGMVLVVELIFYALISIYIRSLRREALEKEWDRRHPERAGASPERREFVRRSMIGFSRTLRARLALLVLVLPLVAFVAIVVIVNYN</sequence>
<accession>A0A1I2YHL8</accession>
<feature type="transmembrane region" description="Helical" evidence="1">
    <location>
        <begin position="86"/>
        <end position="109"/>
    </location>
</feature>
<dbReference type="AlphaFoldDB" id="A0A1I2YHL8"/>
<feature type="transmembrane region" description="Helical" evidence="1">
    <location>
        <begin position="20"/>
        <end position="45"/>
    </location>
</feature>
<evidence type="ECO:0000256" key="1">
    <source>
        <dbReference type="SAM" id="Phobius"/>
    </source>
</evidence>
<reference evidence="2 3" key="1">
    <citation type="submission" date="2016-10" db="EMBL/GenBank/DDBJ databases">
        <authorList>
            <person name="de Groot N.N."/>
        </authorList>
    </citation>
    <scope>NUCLEOTIDE SEQUENCE [LARGE SCALE GENOMIC DNA]</scope>
    <source>
        <strain evidence="2 3">DSM 8537</strain>
    </source>
</reference>
<keyword evidence="1" id="KW-1133">Transmembrane helix</keyword>
<gene>
    <name evidence="2" type="ORF">SAMN04488021_10479</name>
</gene>
<evidence type="ECO:0000313" key="2">
    <source>
        <dbReference type="EMBL" id="SFH25080.1"/>
    </source>
</evidence>
<name>A0A1I2YHL8_9RHOB</name>
<evidence type="ECO:0000313" key="3">
    <source>
        <dbReference type="Proteomes" id="UP000183635"/>
    </source>
</evidence>
<dbReference type="Proteomes" id="UP000183635">
    <property type="component" value="Unassembled WGS sequence"/>
</dbReference>
<keyword evidence="1" id="KW-0472">Membrane</keyword>